<dbReference type="EMBL" id="JAMZIH010005498">
    <property type="protein sequence ID" value="KAJ1675087.1"/>
    <property type="molecule type" value="Genomic_DNA"/>
</dbReference>
<name>A0ACC1HIN8_9FUNG</name>
<reference evidence="1" key="1">
    <citation type="submission" date="2022-06" db="EMBL/GenBank/DDBJ databases">
        <title>Phylogenomic reconstructions and comparative analyses of Kickxellomycotina fungi.</title>
        <authorList>
            <person name="Reynolds N.K."/>
            <person name="Stajich J.E."/>
            <person name="Barry K."/>
            <person name="Grigoriev I.V."/>
            <person name="Crous P."/>
            <person name="Smith M.E."/>
        </authorList>
    </citation>
    <scope>NUCLEOTIDE SEQUENCE</scope>
    <source>
        <strain evidence="1">RSA 2271</strain>
    </source>
</reference>
<keyword evidence="2" id="KW-1185">Reference proteome</keyword>
<protein>
    <submittedName>
        <fullName evidence="1">ADP-ribosylation factor protein 3</fullName>
    </submittedName>
</protein>
<proteinExistence type="predicted"/>
<evidence type="ECO:0000313" key="2">
    <source>
        <dbReference type="Proteomes" id="UP001145114"/>
    </source>
</evidence>
<gene>
    <name evidence="1" type="primary">ARL3</name>
    <name evidence="1" type="ORF">EV182_001964</name>
</gene>
<sequence length="524" mass="58404">MFSLIRETYRYLTRQEQYSVIMLGLDGAGKTASTTMQREYPSQSILIDASRTLLEKIKTMYTGKPGLSPDKIYPTVGLNMTKIHIEKCNLRFLDLGGQVDLHSIWQSYYSDSHAILFVIDSVDKDRIPMCKRTFEALMTSPELEGVPVMILANKQDNSDALGLVQVKEIINRMVDTIDMRDARVMGTSGLTGEGVREAIEWLYKRIQENRASRPPEFLKGVLEMSLLDTVTSRMSQLMLKRWAMLAEQCEVEGCGAPLMRDPETKSKLCVIHDWKAISGEQLESGDNDGSEDADAGNKENIGSAPNHDRAPESRHPDGHEVPKSAKLDSINFSERRAQTERAADLISKKMLQGWTLIDRVCPNESCNMTPLVRDRDMVELCVVCGQQYMTEDNWRKRHPNVPPVAEQSQAEATKYQVRRPKTSEDVEAPAEGRVGPTTYEPAEPPAVPQIEEHTATATPSSGSTLDQTSNLSRTLDVLNAKLKSLVDLLEATSDPAAIGNICEAIEKCSWSINSLTRITGVINK</sequence>
<accession>A0ACC1HIN8</accession>
<organism evidence="1 2">
    <name type="scientific">Spiromyces aspiralis</name>
    <dbReference type="NCBI Taxonomy" id="68401"/>
    <lineage>
        <taxon>Eukaryota</taxon>
        <taxon>Fungi</taxon>
        <taxon>Fungi incertae sedis</taxon>
        <taxon>Zoopagomycota</taxon>
        <taxon>Kickxellomycotina</taxon>
        <taxon>Kickxellomycetes</taxon>
        <taxon>Kickxellales</taxon>
        <taxon>Kickxellaceae</taxon>
        <taxon>Spiromyces</taxon>
    </lineage>
</organism>
<dbReference type="Proteomes" id="UP001145114">
    <property type="component" value="Unassembled WGS sequence"/>
</dbReference>
<evidence type="ECO:0000313" key="1">
    <source>
        <dbReference type="EMBL" id="KAJ1675087.1"/>
    </source>
</evidence>
<comment type="caution">
    <text evidence="1">The sequence shown here is derived from an EMBL/GenBank/DDBJ whole genome shotgun (WGS) entry which is preliminary data.</text>
</comment>